<evidence type="ECO:0000313" key="2">
    <source>
        <dbReference type="EMBL" id="RXI08488.1"/>
    </source>
</evidence>
<keyword evidence="1" id="KW-0812">Transmembrane</keyword>
<proteinExistence type="predicted"/>
<reference evidence="2 3" key="1">
    <citation type="submission" date="2018-10" db="EMBL/GenBank/DDBJ databases">
        <title>A high-quality apple genome assembly.</title>
        <authorList>
            <person name="Hu J."/>
        </authorList>
    </citation>
    <scope>NUCLEOTIDE SEQUENCE [LARGE SCALE GENOMIC DNA]</scope>
    <source>
        <strain evidence="3">cv. HFTH1</strain>
        <tissue evidence="2">Young leaf</tissue>
    </source>
</reference>
<protein>
    <submittedName>
        <fullName evidence="2">Uncharacterized protein</fullName>
    </submittedName>
</protein>
<dbReference type="AlphaFoldDB" id="A0A498KL82"/>
<feature type="transmembrane region" description="Helical" evidence="1">
    <location>
        <begin position="154"/>
        <end position="174"/>
    </location>
</feature>
<organism evidence="2 3">
    <name type="scientific">Malus domestica</name>
    <name type="common">Apple</name>
    <name type="synonym">Pyrus malus</name>
    <dbReference type="NCBI Taxonomy" id="3750"/>
    <lineage>
        <taxon>Eukaryota</taxon>
        <taxon>Viridiplantae</taxon>
        <taxon>Streptophyta</taxon>
        <taxon>Embryophyta</taxon>
        <taxon>Tracheophyta</taxon>
        <taxon>Spermatophyta</taxon>
        <taxon>Magnoliopsida</taxon>
        <taxon>eudicotyledons</taxon>
        <taxon>Gunneridae</taxon>
        <taxon>Pentapetalae</taxon>
        <taxon>rosids</taxon>
        <taxon>fabids</taxon>
        <taxon>Rosales</taxon>
        <taxon>Rosaceae</taxon>
        <taxon>Amygdaloideae</taxon>
        <taxon>Maleae</taxon>
        <taxon>Malus</taxon>
    </lineage>
</organism>
<sequence length="176" mass="20082">MKWEGRESASIRNSTGLHINQLKYASFDNFLLAFILCIYFTLTHPDIFFVLNTVAQFMSYPHTALMITAKLILRYVKGTLKIGITLTPRLAYATLYAYQCLLGRPSKHSSFHHWLIFVLISYLGALISNLLYLDQVVNQNTMFLLMLMSKLPGFVLFCTISFGVRLCPSISAWIPT</sequence>
<feature type="transmembrane region" description="Helical" evidence="1">
    <location>
        <begin position="21"/>
        <end position="41"/>
    </location>
</feature>
<evidence type="ECO:0000256" key="1">
    <source>
        <dbReference type="SAM" id="Phobius"/>
    </source>
</evidence>
<dbReference type="EMBL" id="RDQH01000327">
    <property type="protein sequence ID" value="RXI08488.1"/>
    <property type="molecule type" value="Genomic_DNA"/>
</dbReference>
<dbReference type="Proteomes" id="UP000290289">
    <property type="component" value="Chromosome 1"/>
</dbReference>
<keyword evidence="3" id="KW-1185">Reference proteome</keyword>
<feature type="transmembrane region" description="Helical" evidence="1">
    <location>
        <begin position="111"/>
        <end position="133"/>
    </location>
</feature>
<name>A0A498KL82_MALDO</name>
<keyword evidence="1" id="KW-0472">Membrane</keyword>
<accession>A0A498KL82</accession>
<evidence type="ECO:0000313" key="3">
    <source>
        <dbReference type="Proteomes" id="UP000290289"/>
    </source>
</evidence>
<keyword evidence="1" id="KW-1133">Transmembrane helix</keyword>
<gene>
    <name evidence="2" type="ORF">DVH24_022632</name>
</gene>
<comment type="caution">
    <text evidence="2">The sequence shown here is derived from an EMBL/GenBank/DDBJ whole genome shotgun (WGS) entry which is preliminary data.</text>
</comment>